<feature type="non-terminal residue" evidence="5">
    <location>
        <position position="34"/>
    </location>
</feature>
<dbReference type="GO" id="GO:0015937">
    <property type="term" value="P:coenzyme A biosynthetic process"/>
    <property type="evidence" value="ECO:0007669"/>
    <property type="project" value="UniProtKB-KW"/>
</dbReference>
<dbReference type="Gene3D" id="3.40.50.300">
    <property type="entry name" value="P-loop containing nucleotide triphosphate hydrolases"/>
    <property type="match status" value="1"/>
</dbReference>
<protein>
    <submittedName>
        <fullName evidence="5">Dephospho-CoA kinase</fullName>
        <ecNumber evidence="5">2.7.1.24</ecNumber>
    </submittedName>
</protein>
<accession>A0A9E4T8L1</accession>
<keyword evidence="5" id="KW-0418">Kinase</keyword>
<dbReference type="PROSITE" id="PS51219">
    <property type="entry name" value="DPCK"/>
    <property type="match status" value="1"/>
</dbReference>
<keyword evidence="5" id="KW-0808">Transferase</keyword>
<name>A0A9E4T8L1_9GAMM</name>
<dbReference type="AlphaFoldDB" id="A0A9E4T8L1"/>
<dbReference type="GO" id="GO:0004140">
    <property type="term" value="F:dephospho-CoA kinase activity"/>
    <property type="evidence" value="ECO:0007669"/>
    <property type="project" value="UniProtKB-EC"/>
</dbReference>
<evidence type="ECO:0000256" key="2">
    <source>
        <dbReference type="ARBA" id="ARBA00022741"/>
    </source>
</evidence>
<evidence type="ECO:0000313" key="5">
    <source>
        <dbReference type="EMBL" id="MCG7949248.1"/>
    </source>
</evidence>
<reference evidence="5" key="1">
    <citation type="journal article" date="2021" name="Proc. Natl. Acad. Sci. U.S.A.">
        <title>Global biogeography of chemosynthetic symbionts reveals both localized and globally distributed symbiont groups. .</title>
        <authorList>
            <person name="Osvatic J.T."/>
            <person name="Wilkins L.G.E."/>
            <person name="Leibrecht L."/>
            <person name="Leray M."/>
            <person name="Zauner S."/>
            <person name="Polzin J."/>
            <person name="Camacho Y."/>
            <person name="Gros O."/>
            <person name="van Gils J.A."/>
            <person name="Eisen J.A."/>
            <person name="Petersen J.M."/>
            <person name="Yuen B."/>
        </authorList>
    </citation>
    <scope>NUCLEOTIDE SEQUENCE</scope>
    <source>
        <strain evidence="5">MAGclacostrist064TRANS</strain>
    </source>
</reference>
<dbReference type="EC" id="2.7.1.24" evidence="5"/>
<evidence type="ECO:0000256" key="1">
    <source>
        <dbReference type="ARBA" id="ARBA00009018"/>
    </source>
</evidence>
<dbReference type="Pfam" id="PF01121">
    <property type="entry name" value="CoaE"/>
    <property type="match status" value="1"/>
</dbReference>
<keyword evidence="3" id="KW-0067">ATP-binding</keyword>
<keyword evidence="4" id="KW-0173">Coenzyme A biosynthesis</keyword>
<evidence type="ECO:0000256" key="4">
    <source>
        <dbReference type="ARBA" id="ARBA00022993"/>
    </source>
</evidence>
<dbReference type="InterPro" id="IPR001977">
    <property type="entry name" value="Depp_CoAkinase"/>
</dbReference>
<dbReference type="InterPro" id="IPR027417">
    <property type="entry name" value="P-loop_NTPase"/>
</dbReference>
<evidence type="ECO:0000313" key="6">
    <source>
        <dbReference type="Proteomes" id="UP000886667"/>
    </source>
</evidence>
<comment type="caution">
    <text evidence="5">The sequence shown here is derived from an EMBL/GenBank/DDBJ whole genome shotgun (WGS) entry which is preliminary data.</text>
</comment>
<proteinExistence type="inferred from homology"/>
<keyword evidence="2" id="KW-0547">Nucleotide-binding</keyword>
<gene>
    <name evidence="5" type="ORF">JAZ07_23170</name>
</gene>
<dbReference type="Proteomes" id="UP000886667">
    <property type="component" value="Unassembled WGS sequence"/>
</dbReference>
<dbReference type="GO" id="GO:0005524">
    <property type="term" value="F:ATP binding"/>
    <property type="evidence" value="ECO:0007669"/>
    <property type="project" value="UniProtKB-KW"/>
</dbReference>
<sequence length="34" mass="3399">MTVVITGGIGSGKSAVSNHFESLGVPVIDADRLA</sequence>
<dbReference type="EMBL" id="JAEPCM010000867">
    <property type="protein sequence ID" value="MCG7949248.1"/>
    <property type="molecule type" value="Genomic_DNA"/>
</dbReference>
<evidence type="ECO:0000256" key="3">
    <source>
        <dbReference type="ARBA" id="ARBA00022840"/>
    </source>
</evidence>
<dbReference type="SUPFAM" id="SSF52540">
    <property type="entry name" value="P-loop containing nucleoside triphosphate hydrolases"/>
    <property type="match status" value="1"/>
</dbReference>
<organism evidence="5 6">
    <name type="scientific">Candidatus Thiodiazotropha taylori</name>
    <dbReference type="NCBI Taxonomy" id="2792791"/>
    <lineage>
        <taxon>Bacteria</taxon>
        <taxon>Pseudomonadati</taxon>
        <taxon>Pseudomonadota</taxon>
        <taxon>Gammaproteobacteria</taxon>
        <taxon>Chromatiales</taxon>
        <taxon>Sedimenticolaceae</taxon>
        <taxon>Candidatus Thiodiazotropha</taxon>
    </lineage>
</organism>
<comment type="similarity">
    <text evidence="1">Belongs to the CoaE family.</text>
</comment>